<comment type="caution">
    <text evidence="1">The sequence shown here is derived from an EMBL/GenBank/DDBJ whole genome shotgun (WGS) entry which is preliminary data.</text>
</comment>
<sequence>MRGVSTNCIDSTPQANKARSHGGKEKEEAPQVSEMPVYYGFFVFQELMEILFESSYRVNPEFDQGKFVHVYLHASAPVWDPELDCECILDLLLQLMIGFWASERCYQESI</sequence>
<reference evidence="1 2" key="2">
    <citation type="journal article" date="2022" name="Mol. Ecol. Resour.">
        <title>The genomes of chicory, endive, great burdock and yacon provide insights into Asteraceae paleo-polyploidization history and plant inulin production.</title>
        <authorList>
            <person name="Fan W."/>
            <person name="Wang S."/>
            <person name="Wang H."/>
            <person name="Wang A."/>
            <person name="Jiang F."/>
            <person name="Liu H."/>
            <person name="Zhao H."/>
            <person name="Xu D."/>
            <person name="Zhang Y."/>
        </authorList>
    </citation>
    <scope>NUCLEOTIDE SEQUENCE [LARGE SCALE GENOMIC DNA]</scope>
    <source>
        <strain evidence="2">cv. Niubang</strain>
    </source>
</reference>
<dbReference type="EMBL" id="CM042052">
    <property type="protein sequence ID" value="KAI3718399.1"/>
    <property type="molecule type" value="Genomic_DNA"/>
</dbReference>
<proteinExistence type="predicted"/>
<evidence type="ECO:0000313" key="1">
    <source>
        <dbReference type="EMBL" id="KAI3718399.1"/>
    </source>
</evidence>
<organism evidence="1 2">
    <name type="scientific">Arctium lappa</name>
    <name type="common">Greater burdock</name>
    <name type="synonym">Lappa major</name>
    <dbReference type="NCBI Taxonomy" id="4217"/>
    <lineage>
        <taxon>Eukaryota</taxon>
        <taxon>Viridiplantae</taxon>
        <taxon>Streptophyta</taxon>
        <taxon>Embryophyta</taxon>
        <taxon>Tracheophyta</taxon>
        <taxon>Spermatophyta</taxon>
        <taxon>Magnoliopsida</taxon>
        <taxon>eudicotyledons</taxon>
        <taxon>Gunneridae</taxon>
        <taxon>Pentapetalae</taxon>
        <taxon>asterids</taxon>
        <taxon>campanulids</taxon>
        <taxon>Asterales</taxon>
        <taxon>Asteraceae</taxon>
        <taxon>Carduoideae</taxon>
        <taxon>Cardueae</taxon>
        <taxon>Arctiinae</taxon>
        <taxon>Arctium</taxon>
    </lineage>
</organism>
<accession>A0ACB9B7Q3</accession>
<protein>
    <submittedName>
        <fullName evidence="1">Uncharacterized protein</fullName>
    </submittedName>
</protein>
<reference evidence="2" key="1">
    <citation type="journal article" date="2022" name="Mol. Ecol. Resour.">
        <title>The genomes of chicory, endive, great burdock and yacon provide insights into Asteraceae palaeo-polyploidization history and plant inulin production.</title>
        <authorList>
            <person name="Fan W."/>
            <person name="Wang S."/>
            <person name="Wang H."/>
            <person name="Wang A."/>
            <person name="Jiang F."/>
            <person name="Liu H."/>
            <person name="Zhao H."/>
            <person name="Xu D."/>
            <person name="Zhang Y."/>
        </authorList>
    </citation>
    <scope>NUCLEOTIDE SEQUENCE [LARGE SCALE GENOMIC DNA]</scope>
    <source>
        <strain evidence="2">cv. Niubang</strain>
    </source>
</reference>
<gene>
    <name evidence="1" type="ORF">L6452_19268</name>
</gene>
<keyword evidence="2" id="KW-1185">Reference proteome</keyword>
<dbReference type="Proteomes" id="UP001055879">
    <property type="component" value="Linkage Group LG06"/>
</dbReference>
<evidence type="ECO:0000313" key="2">
    <source>
        <dbReference type="Proteomes" id="UP001055879"/>
    </source>
</evidence>
<name>A0ACB9B7Q3_ARCLA</name>